<protein>
    <submittedName>
        <fullName evidence="1">Uncharacterized protein</fullName>
    </submittedName>
</protein>
<dbReference type="EMBL" id="JRES01000198">
    <property type="protein sequence ID" value="KNC33340.1"/>
    <property type="molecule type" value="Genomic_DNA"/>
</dbReference>
<organism evidence="1 2">
    <name type="scientific">Lucilia cuprina</name>
    <name type="common">Green bottle fly</name>
    <name type="synonym">Australian sheep blowfly</name>
    <dbReference type="NCBI Taxonomy" id="7375"/>
    <lineage>
        <taxon>Eukaryota</taxon>
        <taxon>Metazoa</taxon>
        <taxon>Ecdysozoa</taxon>
        <taxon>Arthropoda</taxon>
        <taxon>Hexapoda</taxon>
        <taxon>Insecta</taxon>
        <taxon>Pterygota</taxon>
        <taxon>Neoptera</taxon>
        <taxon>Endopterygota</taxon>
        <taxon>Diptera</taxon>
        <taxon>Brachycera</taxon>
        <taxon>Muscomorpha</taxon>
        <taxon>Oestroidea</taxon>
        <taxon>Calliphoridae</taxon>
        <taxon>Luciliinae</taxon>
        <taxon>Lucilia</taxon>
    </lineage>
</organism>
<accession>A0A0L0CM10</accession>
<reference evidence="1 2" key="1">
    <citation type="journal article" date="2015" name="Nat. Commun.">
        <title>Lucilia cuprina genome unlocks parasitic fly biology to underpin future interventions.</title>
        <authorList>
            <person name="Anstead C.A."/>
            <person name="Korhonen P.K."/>
            <person name="Young N.D."/>
            <person name="Hall R.S."/>
            <person name="Jex A.R."/>
            <person name="Murali S.C."/>
            <person name="Hughes D.S."/>
            <person name="Lee S.F."/>
            <person name="Perry T."/>
            <person name="Stroehlein A.J."/>
            <person name="Ansell B.R."/>
            <person name="Breugelmans B."/>
            <person name="Hofmann A."/>
            <person name="Qu J."/>
            <person name="Dugan S."/>
            <person name="Lee S.L."/>
            <person name="Chao H."/>
            <person name="Dinh H."/>
            <person name="Han Y."/>
            <person name="Doddapaneni H.V."/>
            <person name="Worley K.C."/>
            <person name="Muzny D.M."/>
            <person name="Ioannidis P."/>
            <person name="Waterhouse R.M."/>
            <person name="Zdobnov E.M."/>
            <person name="James P.J."/>
            <person name="Bagnall N.H."/>
            <person name="Kotze A.C."/>
            <person name="Gibbs R.A."/>
            <person name="Richards S."/>
            <person name="Batterham P."/>
            <person name="Gasser R.B."/>
        </authorList>
    </citation>
    <scope>NUCLEOTIDE SEQUENCE [LARGE SCALE GENOMIC DNA]</scope>
    <source>
        <strain evidence="1 2">LS</strain>
        <tissue evidence="1">Full body</tissue>
    </source>
</reference>
<evidence type="ECO:0000313" key="1">
    <source>
        <dbReference type="EMBL" id="KNC33340.1"/>
    </source>
</evidence>
<sequence length="223" mass="25954">MGELVFSNSTTTIMVEFKKQTNTYTHTHPHTKCLECVRERGEGRCNYHPEDRKLFFLASVTAAGWLTEWMDGCLTEWCYFFRPSSRITRSRSSSCINLHVDWQHIDTNEFRPYNVRGYFMTINANNSNNKNNKYKDITAKHEKTQNEKYRCQTKNAKGQNVNIGICGKSSNEILVNRNIIINNNDDGVHRISMDSYSFPGATSYFIFSITIEWYSEYTTPTTN</sequence>
<comment type="caution">
    <text evidence="1">The sequence shown here is derived from an EMBL/GenBank/DDBJ whole genome shotgun (WGS) entry which is preliminary data.</text>
</comment>
<keyword evidence="2" id="KW-1185">Reference proteome</keyword>
<name>A0A0L0CM10_LUCCU</name>
<gene>
    <name evidence="1" type="ORF">FF38_10887</name>
</gene>
<proteinExistence type="predicted"/>
<dbReference type="Proteomes" id="UP000037069">
    <property type="component" value="Unassembled WGS sequence"/>
</dbReference>
<dbReference type="AlphaFoldDB" id="A0A0L0CM10"/>
<evidence type="ECO:0000313" key="2">
    <source>
        <dbReference type="Proteomes" id="UP000037069"/>
    </source>
</evidence>